<feature type="binding site" evidence="2">
    <location>
        <position position="67"/>
    </location>
    <ligand>
        <name>Fe cation</name>
        <dbReference type="ChEBI" id="CHEBI:24875"/>
    </ligand>
</feature>
<evidence type="ECO:0000313" key="7">
    <source>
        <dbReference type="EMBL" id="RAR82617.1"/>
    </source>
</evidence>
<feature type="binding site" evidence="2">
    <location>
        <position position="113"/>
    </location>
    <ligand>
        <name>Fe cation</name>
        <dbReference type="ChEBI" id="CHEBI:24875"/>
    </ligand>
</feature>
<keyword evidence="8" id="KW-1185">Reference proteome</keyword>
<dbReference type="Gene3D" id="2.60.120.10">
    <property type="entry name" value="Jelly Rolls"/>
    <property type="match status" value="2"/>
</dbReference>
<accession>A0A328ZIJ4</accession>
<keyword evidence="2" id="KW-0408">Iron</keyword>
<feature type="domain" description="Pirin C-terminal" evidence="6">
    <location>
        <begin position="187"/>
        <end position="292"/>
    </location>
</feature>
<dbReference type="InterPro" id="IPR011051">
    <property type="entry name" value="RmlC_Cupin_sf"/>
</dbReference>
<evidence type="ECO:0000256" key="1">
    <source>
        <dbReference type="ARBA" id="ARBA00008416"/>
    </source>
</evidence>
<dbReference type="Pfam" id="PF02678">
    <property type="entry name" value="Pirin"/>
    <property type="match status" value="1"/>
</dbReference>
<dbReference type="InterPro" id="IPR003829">
    <property type="entry name" value="Pirin_N_dom"/>
</dbReference>
<reference evidence="7 8" key="1">
    <citation type="submission" date="2018-06" db="EMBL/GenBank/DDBJ databases">
        <title>Genomic Encyclopedia of Archaeal and Bacterial Type Strains, Phase II (KMG-II): from individual species to whole genera.</title>
        <authorList>
            <person name="Goeker M."/>
        </authorList>
    </citation>
    <scope>NUCLEOTIDE SEQUENCE [LARGE SCALE GENOMIC DNA]</scope>
    <source>
        <strain evidence="7 8">CFPB 3232</strain>
    </source>
</reference>
<name>A0A328ZIJ4_9BURK</name>
<feature type="domain" description="Pirin N-terminal" evidence="5">
    <location>
        <begin position="28"/>
        <end position="132"/>
    </location>
</feature>
<dbReference type="OrthoDB" id="321327at2"/>
<comment type="caution">
    <text evidence="7">The sequence shown here is derived from an EMBL/GenBank/DDBJ whole genome shotgun (WGS) entry which is preliminary data.</text>
</comment>
<dbReference type="InterPro" id="IPR014710">
    <property type="entry name" value="RmlC-like_jellyroll"/>
</dbReference>
<dbReference type="AlphaFoldDB" id="A0A328ZIJ4"/>
<dbReference type="CDD" id="cd02909">
    <property type="entry name" value="cupin_pirin_N"/>
    <property type="match status" value="1"/>
</dbReference>
<evidence type="ECO:0000256" key="4">
    <source>
        <dbReference type="SAM" id="MobiDB-lite"/>
    </source>
</evidence>
<dbReference type="Pfam" id="PF05726">
    <property type="entry name" value="Pirin_C"/>
    <property type="match status" value="1"/>
</dbReference>
<dbReference type="SUPFAM" id="SSF51182">
    <property type="entry name" value="RmlC-like cupins"/>
    <property type="match status" value="1"/>
</dbReference>
<keyword evidence="2" id="KW-0479">Metal-binding</keyword>
<gene>
    <name evidence="7" type="ORF">AX018_101769</name>
</gene>
<feature type="binding site" evidence="2">
    <location>
        <position position="69"/>
    </location>
    <ligand>
        <name>Fe cation</name>
        <dbReference type="ChEBI" id="CHEBI:24875"/>
    </ligand>
</feature>
<dbReference type="InterPro" id="IPR012093">
    <property type="entry name" value="Pirin"/>
</dbReference>
<evidence type="ECO:0000256" key="2">
    <source>
        <dbReference type="PIRSR" id="PIRSR006232-1"/>
    </source>
</evidence>
<organism evidence="7 8">
    <name type="scientific">Paracidovorax anthurii</name>
    <dbReference type="NCBI Taxonomy" id="78229"/>
    <lineage>
        <taxon>Bacteria</taxon>
        <taxon>Pseudomonadati</taxon>
        <taxon>Pseudomonadota</taxon>
        <taxon>Betaproteobacteria</taxon>
        <taxon>Burkholderiales</taxon>
        <taxon>Comamonadaceae</taxon>
        <taxon>Paracidovorax</taxon>
    </lineage>
</organism>
<evidence type="ECO:0000256" key="3">
    <source>
        <dbReference type="RuleBase" id="RU003457"/>
    </source>
</evidence>
<dbReference type="RefSeq" id="WP_111877298.1">
    <property type="nucleotide sequence ID" value="NZ_CBCSGC010000128.1"/>
</dbReference>
<feature type="compositionally biased region" description="Basic and acidic residues" evidence="4">
    <location>
        <begin position="298"/>
        <end position="311"/>
    </location>
</feature>
<dbReference type="EMBL" id="QLTA01000017">
    <property type="protein sequence ID" value="RAR82617.1"/>
    <property type="molecule type" value="Genomic_DNA"/>
</dbReference>
<dbReference type="GO" id="GO:0046872">
    <property type="term" value="F:metal ion binding"/>
    <property type="evidence" value="ECO:0007669"/>
    <property type="project" value="UniProtKB-KW"/>
</dbReference>
<comment type="similarity">
    <text evidence="1 3">Belongs to the pirin family.</text>
</comment>
<dbReference type="PANTHER" id="PTHR13903">
    <property type="entry name" value="PIRIN-RELATED"/>
    <property type="match status" value="1"/>
</dbReference>
<evidence type="ECO:0000259" key="5">
    <source>
        <dbReference type="Pfam" id="PF02678"/>
    </source>
</evidence>
<dbReference type="Proteomes" id="UP000248856">
    <property type="component" value="Unassembled WGS sequence"/>
</dbReference>
<comment type="cofactor">
    <cofactor evidence="2">
        <name>Fe cation</name>
        <dbReference type="ChEBI" id="CHEBI:24875"/>
    </cofactor>
    <text evidence="2">Binds 1 Fe cation per subunit.</text>
</comment>
<proteinExistence type="inferred from homology"/>
<evidence type="ECO:0000259" key="6">
    <source>
        <dbReference type="Pfam" id="PF05726"/>
    </source>
</evidence>
<dbReference type="InterPro" id="IPR008778">
    <property type="entry name" value="Pirin_C_dom"/>
</dbReference>
<dbReference type="PANTHER" id="PTHR13903:SF8">
    <property type="entry name" value="PIRIN"/>
    <property type="match status" value="1"/>
</dbReference>
<protein>
    <recommendedName>
        <fullName evidence="9">Pirin</fullName>
    </recommendedName>
</protein>
<feature type="binding site" evidence="2">
    <location>
        <position position="111"/>
    </location>
    <ligand>
        <name>Fe cation</name>
        <dbReference type="ChEBI" id="CHEBI:24875"/>
    </ligand>
</feature>
<evidence type="ECO:0008006" key="9">
    <source>
        <dbReference type="Google" id="ProtNLM"/>
    </source>
</evidence>
<feature type="region of interest" description="Disordered" evidence="4">
    <location>
        <begin position="291"/>
        <end position="311"/>
    </location>
</feature>
<dbReference type="PIRSF" id="PIRSF006232">
    <property type="entry name" value="Pirin"/>
    <property type="match status" value="1"/>
</dbReference>
<dbReference type="CDD" id="cd02247">
    <property type="entry name" value="cupin_pirin_C"/>
    <property type="match status" value="1"/>
</dbReference>
<evidence type="ECO:0000313" key="8">
    <source>
        <dbReference type="Proteomes" id="UP000248856"/>
    </source>
</evidence>
<sequence length="311" mass="33402">MTETASAGTPPSPILLLNGHARDLGGGFTVRRLLPALQRRSVGPFVFFDHFGPVTVLPASQYDVRPHPHIGLATVTYLFEGAILHRDSLGSHQEIIPGAINWMTAGRGIVHSERRPERLRHAAYVNHGIQLWAALPAGHEDAEPAFVHTPADAIPEIRESGGACVRVLIGSACGHTSPVATLSPTLYLDVQLPAGGGWTLPALAPEMAIYAVRSDLWLEGAGGEALHQPAGTLAVLPEGGGAVRVHAREGDARCMVIGGASLDGPRHIWWNFVSSRKERIVQAADDWDAQRMGQVPGDPERIPLPERRFKP</sequence>